<dbReference type="SUPFAM" id="SSF56672">
    <property type="entry name" value="DNA/RNA polymerases"/>
    <property type="match status" value="1"/>
</dbReference>
<evidence type="ECO:0000313" key="1">
    <source>
        <dbReference type="EMBL" id="CAB4003563.1"/>
    </source>
</evidence>
<feature type="non-terminal residue" evidence="1">
    <location>
        <position position="533"/>
    </location>
</feature>
<organism evidence="1 2">
    <name type="scientific">Paramuricea clavata</name>
    <name type="common">Red gorgonian</name>
    <name type="synonym">Violescent sea-whip</name>
    <dbReference type="NCBI Taxonomy" id="317549"/>
    <lineage>
        <taxon>Eukaryota</taxon>
        <taxon>Metazoa</taxon>
        <taxon>Cnidaria</taxon>
        <taxon>Anthozoa</taxon>
        <taxon>Octocorallia</taxon>
        <taxon>Malacalcyonacea</taxon>
        <taxon>Plexauridae</taxon>
        <taxon>Paramuricea</taxon>
    </lineage>
</organism>
<dbReference type="PANTHER" id="PTHR33332">
    <property type="entry name" value="REVERSE TRANSCRIPTASE DOMAIN-CONTAINING PROTEIN"/>
    <property type="match status" value="1"/>
</dbReference>
<accession>A0A6S7HJL9</accession>
<dbReference type="InterPro" id="IPR000477">
    <property type="entry name" value="RT_dom"/>
</dbReference>
<dbReference type="OrthoDB" id="411378at2759"/>
<evidence type="ECO:0000313" key="2">
    <source>
        <dbReference type="Proteomes" id="UP001152795"/>
    </source>
</evidence>
<dbReference type="EMBL" id="CACRXK020004664">
    <property type="protein sequence ID" value="CAB4003563.1"/>
    <property type="molecule type" value="Genomic_DNA"/>
</dbReference>
<reference evidence="1" key="1">
    <citation type="submission" date="2020-04" db="EMBL/GenBank/DDBJ databases">
        <authorList>
            <person name="Alioto T."/>
            <person name="Alioto T."/>
            <person name="Gomez Garrido J."/>
        </authorList>
    </citation>
    <scope>NUCLEOTIDE SEQUENCE</scope>
    <source>
        <strain evidence="1">A484AB</strain>
    </source>
</reference>
<dbReference type="CDD" id="cd01650">
    <property type="entry name" value="RT_nLTR_like"/>
    <property type="match status" value="1"/>
</dbReference>
<dbReference type="AlphaFoldDB" id="A0A6S7HJL9"/>
<feature type="non-terminal residue" evidence="1">
    <location>
        <position position="1"/>
    </location>
</feature>
<dbReference type="InterPro" id="IPR043502">
    <property type="entry name" value="DNA/RNA_pol_sf"/>
</dbReference>
<dbReference type="Proteomes" id="UP001152795">
    <property type="component" value="Unassembled WGS sequence"/>
</dbReference>
<sequence>IYFNIHCPHWSNLIRFKFLYVRHLYKIRILPLKEQNEQLRSKRRVDKREIERKLLDTETVFQIYGNSVVVFFLMMRRTNQRPGTFKVEGTKSFQHRRMQRSNQLSYKDQLLSCNLVCHFGYRALFLSSFLLSPRVDNANRSYTTLCCNQIIDRRLLEARRTFILENEHGFGSTAFDVIPIYQISGPARSFFKVCITCLRNVMKLLSSFDEQALPASWKYANVTPLPKTKPVTIIAKHIRPISLTPTLSKLAEDFIVRNYVGPAILEIIDPNQFGAVPKSSTTQALISMIHTWASATDGTGALLDYRKAFDLIDHRIPVDKILSLRMPRGVARWVCDSLLNRFQRVKLSNDCFSEWGAVSSGVPQGTKLGPSLFLLMINDLNPPDAHSWKHVDDTTLAEVVPRNDQTNIQNAVTEVEKWSNINNLQLNAYKCKEMVIDFKKVKLMFDTITVNCKELELVSSAKVLGVTISNSLQWVDHTNNVIKKANKRYLCDDLERIQKHHKLYHLLPPSKTSAYNLRRLRRFDCPATRTNRF</sequence>
<proteinExistence type="predicted"/>
<gene>
    <name evidence="1" type="ORF">PACLA_8A056431</name>
</gene>
<comment type="caution">
    <text evidence="1">The sequence shown here is derived from an EMBL/GenBank/DDBJ whole genome shotgun (WGS) entry which is preliminary data.</text>
</comment>
<keyword evidence="2" id="KW-1185">Reference proteome</keyword>
<dbReference type="PROSITE" id="PS50878">
    <property type="entry name" value="RT_POL"/>
    <property type="match status" value="1"/>
</dbReference>
<protein>
    <submittedName>
        <fullName evidence="1">Uncharacterized protein</fullName>
    </submittedName>
</protein>
<dbReference type="Pfam" id="PF00078">
    <property type="entry name" value="RVT_1"/>
    <property type="match status" value="1"/>
</dbReference>
<name>A0A6S7HJL9_PARCT</name>